<feature type="region of interest" description="Disordered" evidence="1">
    <location>
        <begin position="547"/>
        <end position="574"/>
    </location>
</feature>
<evidence type="ECO:0000313" key="5">
    <source>
        <dbReference type="Proteomes" id="UP000317429"/>
    </source>
</evidence>
<accession>A0A518DEC3</accession>
<dbReference type="Pfam" id="PF07584">
    <property type="entry name" value="BatA"/>
    <property type="match status" value="1"/>
</dbReference>
<dbReference type="InterPro" id="IPR011933">
    <property type="entry name" value="Double_TM_dom"/>
</dbReference>
<name>A0A518DEC3_9BACT</name>
<dbReference type="RefSeq" id="WP_145287096.1">
    <property type="nucleotide sequence ID" value="NZ_CP036291.1"/>
</dbReference>
<proteinExistence type="predicted"/>
<gene>
    <name evidence="4" type="ORF">Pla175_32240</name>
</gene>
<evidence type="ECO:0000256" key="1">
    <source>
        <dbReference type="SAM" id="MobiDB-lite"/>
    </source>
</evidence>
<protein>
    <recommendedName>
        <fullName evidence="3">Aerotolerance regulator N-terminal domain-containing protein</fullName>
    </recommendedName>
</protein>
<dbReference type="PANTHER" id="PTHR37464:SF1">
    <property type="entry name" value="BLL2463 PROTEIN"/>
    <property type="match status" value="1"/>
</dbReference>
<keyword evidence="2" id="KW-1133">Transmembrane helix</keyword>
<evidence type="ECO:0000256" key="2">
    <source>
        <dbReference type="SAM" id="Phobius"/>
    </source>
</evidence>
<dbReference type="NCBIfam" id="TIGR02226">
    <property type="entry name" value="two_anch"/>
    <property type="match status" value="1"/>
</dbReference>
<dbReference type="AlphaFoldDB" id="A0A518DEC3"/>
<dbReference type="KEGG" id="pnd:Pla175_32240"/>
<reference evidence="4 5" key="1">
    <citation type="submission" date="2019-02" db="EMBL/GenBank/DDBJ databases">
        <title>Deep-cultivation of Planctomycetes and their phenomic and genomic characterization uncovers novel biology.</title>
        <authorList>
            <person name="Wiegand S."/>
            <person name="Jogler M."/>
            <person name="Boedeker C."/>
            <person name="Pinto D."/>
            <person name="Vollmers J."/>
            <person name="Rivas-Marin E."/>
            <person name="Kohn T."/>
            <person name="Peeters S.H."/>
            <person name="Heuer A."/>
            <person name="Rast P."/>
            <person name="Oberbeckmann S."/>
            <person name="Bunk B."/>
            <person name="Jeske O."/>
            <person name="Meyerdierks A."/>
            <person name="Storesund J.E."/>
            <person name="Kallscheuer N."/>
            <person name="Luecker S."/>
            <person name="Lage O.M."/>
            <person name="Pohl T."/>
            <person name="Merkel B.J."/>
            <person name="Hornburger P."/>
            <person name="Mueller R.-W."/>
            <person name="Bruemmer F."/>
            <person name="Labrenz M."/>
            <person name="Spormann A.M."/>
            <person name="Op den Camp H."/>
            <person name="Overmann J."/>
            <person name="Amann R."/>
            <person name="Jetten M.S.M."/>
            <person name="Mascher T."/>
            <person name="Medema M.H."/>
            <person name="Devos D.P."/>
            <person name="Kaster A.-K."/>
            <person name="Ovreas L."/>
            <person name="Rohde M."/>
            <person name="Galperin M.Y."/>
            <person name="Jogler C."/>
        </authorList>
    </citation>
    <scope>NUCLEOTIDE SEQUENCE [LARGE SCALE GENOMIC DNA]</scope>
    <source>
        <strain evidence="4 5">Pla175</strain>
    </source>
</reference>
<feature type="transmembrane region" description="Helical" evidence="2">
    <location>
        <begin position="56"/>
        <end position="74"/>
    </location>
</feature>
<sequence>MSFLQPWMLAALPIAALPVIIHLINQRRYQTLDWGAMQFLLSANQMSRGFRRLRQWLIMAMRVLAIAGLLFAVSRPLASGWLGLTAGGQADTTIVLLDRSPSMQQRTAGVSKLDAARRQLVDTLQTLGSKRWVLIDSATLKPQEISSPAALLDAPQTTGVSASADVPAMLGVVHDYIKANNPGRTEVWIASDLRENDWQPEDGRWGSLRSAILEFPQEVRFHLLTYASDASAAQPNLAVRVTDARREPSGGGSDLVLSLEVTRDSAPPGRPGRPDAPAKIALPLRLEIDGAPSVMNIELTNVGFELKDHRVPLAAGATRGWGRVSLPADSNPADDQAFFVYDEPVVRRTLVVTDAPDRARAVRLAASISPSPAVSSAAETATPDALGAVAWETLALVVWQAPLPTGDAAQRLRELVDRGGQVIFLPPAAPTGASFAGVRWQAWQEPAEPLTPDNWRSDQDLLVKTESGASLPVGRWKVSRYCTLSGELNTLATLPGGAPLVGRAVTDHGGVYFIATTTEPRDSTLASDGVVLYAALRRVIDAGAQRLGDTRNEPAGQPFAASPEPWRRTAGDDSPAAAEALSTDYCFYQGVYEGGDKLAAVNRTLAEGRTDTVPAARVDRLFEGLAFDRVAGVVGDGAGLLREVWRLFLGAMIVALVTEAALCLPRIAAPVAEKPQTVPIGRRAERPVEAAV</sequence>
<dbReference type="OrthoDB" id="224458at2"/>
<dbReference type="Proteomes" id="UP000317429">
    <property type="component" value="Chromosome"/>
</dbReference>
<organism evidence="4 5">
    <name type="scientific">Pirellulimonas nuda</name>
    <dbReference type="NCBI Taxonomy" id="2528009"/>
    <lineage>
        <taxon>Bacteria</taxon>
        <taxon>Pseudomonadati</taxon>
        <taxon>Planctomycetota</taxon>
        <taxon>Planctomycetia</taxon>
        <taxon>Pirellulales</taxon>
        <taxon>Lacipirellulaceae</taxon>
        <taxon>Pirellulimonas</taxon>
    </lineage>
</organism>
<evidence type="ECO:0000259" key="3">
    <source>
        <dbReference type="Pfam" id="PF07584"/>
    </source>
</evidence>
<keyword evidence="2" id="KW-0812">Transmembrane</keyword>
<feature type="domain" description="Aerotolerance regulator N-terminal" evidence="3">
    <location>
        <begin position="1"/>
        <end position="76"/>
    </location>
</feature>
<dbReference type="EMBL" id="CP036291">
    <property type="protein sequence ID" value="QDU89828.1"/>
    <property type="molecule type" value="Genomic_DNA"/>
</dbReference>
<dbReference type="InterPro" id="IPR024163">
    <property type="entry name" value="Aerotolerance_reg_N"/>
</dbReference>
<keyword evidence="5" id="KW-1185">Reference proteome</keyword>
<evidence type="ECO:0000313" key="4">
    <source>
        <dbReference type="EMBL" id="QDU89828.1"/>
    </source>
</evidence>
<dbReference type="PANTHER" id="PTHR37464">
    <property type="entry name" value="BLL2463 PROTEIN"/>
    <property type="match status" value="1"/>
</dbReference>
<feature type="transmembrane region" description="Helical" evidence="2">
    <location>
        <begin position="6"/>
        <end position="24"/>
    </location>
</feature>
<keyword evidence="2" id="KW-0472">Membrane</keyword>